<evidence type="ECO:0000313" key="5">
    <source>
        <dbReference type="Proteomes" id="UP001176940"/>
    </source>
</evidence>
<protein>
    <submittedName>
        <fullName evidence="4">Uncharacterized protein</fullName>
    </submittedName>
</protein>
<feature type="compositionally biased region" description="Polar residues" evidence="3">
    <location>
        <begin position="125"/>
        <end position="138"/>
    </location>
</feature>
<keyword evidence="5" id="KW-1185">Reference proteome</keyword>
<organism evidence="4 5">
    <name type="scientific">Ranitomeya imitator</name>
    <name type="common">mimic poison frog</name>
    <dbReference type="NCBI Taxonomy" id="111125"/>
    <lineage>
        <taxon>Eukaryota</taxon>
        <taxon>Metazoa</taxon>
        <taxon>Chordata</taxon>
        <taxon>Craniata</taxon>
        <taxon>Vertebrata</taxon>
        <taxon>Euteleostomi</taxon>
        <taxon>Amphibia</taxon>
        <taxon>Batrachia</taxon>
        <taxon>Anura</taxon>
        <taxon>Neobatrachia</taxon>
        <taxon>Hyloidea</taxon>
        <taxon>Dendrobatidae</taxon>
        <taxon>Dendrobatinae</taxon>
        <taxon>Ranitomeya</taxon>
    </lineage>
</organism>
<dbReference type="Proteomes" id="UP001176940">
    <property type="component" value="Unassembled WGS sequence"/>
</dbReference>
<keyword evidence="2" id="KW-0539">Nucleus</keyword>
<gene>
    <name evidence="4" type="ORF">RIMI_LOCUS23246304</name>
</gene>
<reference evidence="4" key="1">
    <citation type="submission" date="2023-07" db="EMBL/GenBank/DDBJ databases">
        <authorList>
            <person name="Stuckert A."/>
        </authorList>
    </citation>
    <scope>NUCLEOTIDE SEQUENCE</scope>
</reference>
<dbReference type="PANTHER" id="PTHR13213">
    <property type="entry name" value="MYB-BINDING PROTEIN 1A FAMILY MEMBER"/>
    <property type="match status" value="1"/>
</dbReference>
<dbReference type="EMBL" id="CAUEEQ010079457">
    <property type="protein sequence ID" value="CAJ0968617.1"/>
    <property type="molecule type" value="Genomic_DNA"/>
</dbReference>
<comment type="subcellular location">
    <subcellularLocation>
        <location evidence="1">Nucleus</location>
    </subcellularLocation>
</comment>
<sequence length="178" mass="20134">MAAKSVKKDKCLPGVALDVLRIAVKEKAFELFWNEVVELGLMEEDNAPCIYLCYRLLGAALPLLDKNQLQMILHGNVMLRYGEHVVSTQDSDPESDGPLDLESPGYQSTIDSLIEAVNQSIQVDEESATSSTQNSVSFKRTKRTHRLFDNHPEFQGIVQRHREHPDKHFQGQRSLESK</sequence>
<evidence type="ECO:0000313" key="4">
    <source>
        <dbReference type="EMBL" id="CAJ0968617.1"/>
    </source>
</evidence>
<feature type="compositionally biased region" description="Basic and acidic residues" evidence="3">
    <location>
        <begin position="163"/>
        <end position="178"/>
    </location>
</feature>
<dbReference type="InterPro" id="IPR007015">
    <property type="entry name" value="DNA_pol_V/MYBBP1A"/>
</dbReference>
<evidence type="ECO:0000256" key="2">
    <source>
        <dbReference type="ARBA" id="ARBA00023242"/>
    </source>
</evidence>
<comment type="caution">
    <text evidence="4">The sequence shown here is derived from an EMBL/GenBank/DDBJ whole genome shotgun (WGS) entry which is preliminary data.</text>
</comment>
<evidence type="ECO:0000256" key="1">
    <source>
        <dbReference type="ARBA" id="ARBA00004123"/>
    </source>
</evidence>
<dbReference type="Pfam" id="PF04931">
    <property type="entry name" value="DNA_pol_phi"/>
    <property type="match status" value="1"/>
</dbReference>
<proteinExistence type="predicted"/>
<feature type="region of interest" description="Disordered" evidence="3">
    <location>
        <begin position="156"/>
        <end position="178"/>
    </location>
</feature>
<dbReference type="PANTHER" id="PTHR13213:SF2">
    <property type="entry name" value="MYB-BINDING PROTEIN 1A"/>
    <property type="match status" value="1"/>
</dbReference>
<name>A0ABN9MS55_9NEOB</name>
<evidence type="ECO:0000256" key="3">
    <source>
        <dbReference type="SAM" id="MobiDB-lite"/>
    </source>
</evidence>
<feature type="region of interest" description="Disordered" evidence="3">
    <location>
        <begin position="125"/>
        <end position="144"/>
    </location>
</feature>
<accession>A0ABN9MS55</accession>